<dbReference type="PhylomeDB" id="A0A0G4H0J3"/>
<keyword evidence="3" id="KW-0576">Peroxisome</keyword>
<dbReference type="InterPro" id="IPR008733">
    <property type="entry name" value="PEX11"/>
</dbReference>
<gene>
    <name evidence="5" type="ORF">Cvel_24211</name>
</gene>
<dbReference type="GO" id="GO:0005778">
    <property type="term" value="C:peroxisomal membrane"/>
    <property type="evidence" value="ECO:0007669"/>
    <property type="project" value="UniProtKB-SubCell"/>
</dbReference>
<keyword evidence="2" id="KW-0472">Membrane</keyword>
<dbReference type="Pfam" id="PF05648">
    <property type="entry name" value="PEX11"/>
    <property type="match status" value="1"/>
</dbReference>
<evidence type="ECO:0000256" key="2">
    <source>
        <dbReference type="ARBA" id="ARBA00023136"/>
    </source>
</evidence>
<dbReference type="AlphaFoldDB" id="A0A0G4H0J3"/>
<proteinExistence type="predicted"/>
<dbReference type="PANTHER" id="PTHR12652:SF50">
    <property type="entry name" value="PEROXIN 11"/>
    <property type="match status" value="1"/>
</dbReference>
<accession>A0A0G4H0J3</accession>
<sequence length="243" mass="27027">MTDAAIVVKFLNQTEGRDKFSKLMQNVAKMLAHVSTEKTTADQMSNLAKNTADARKIFRLGKWLSEYVKLQEILKSTGNKNADSYALSVQFASRLFFAGYWVYDNLVILRKIKVLQSGDLKSLSKRAAFFWTLGLLTGILLELYKLQKNLEKEKVLLAQEREKSRAEGDGEQSPETASARKSLASERFTIYINIAKNLGDLVTATNGIELPHKIFGKGFSDGFVGLGGAVSAGLNCYQLFPKK</sequence>
<reference evidence="5" key="1">
    <citation type="submission" date="2014-11" db="EMBL/GenBank/DDBJ databases">
        <authorList>
            <person name="Otto D Thomas"/>
            <person name="Naeem Raeece"/>
        </authorList>
    </citation>
    <scope>NUCLEOTIDE SEQUENCE</scope>
</reference>
<evidence type="ECO:0000256" key="3">
    <source>
        <dbReference type="ARBA" id="ARBA00023140"/>
    </source>
</evidence>
<keyword evidence="1" id="KW-0962">Peroxisome biogenesis</keyword>
<dbReference type="EMBL" id="CDMZ01001751">
    <property type="protein sequence ID" value="CEM37038.1"/>
    <property type="molecule type" value="Genomic_DNA"/>
</dbReference>
<evidence type="ECO:0008006" key="6">
    <source>
        <dbReference type="Google" id="ProtNLM"/>
    </source>
</evidence>
<dbReference type="PANTHER" id="PTHR12652">
    <property type="entry name" value="PEROXISOMAL BIOGENESIS FACTOR 11"/>
    <property type="match status" value="1"/>
</dbReference>
<name>A0A0G4H0J3_9ALVE</name>
<comment type="subcellular location">
    <subcellularLocation>
        <location evidence="4">Peroxisome membrane</location>
    </subcellularLocation>
</comment>
<dbReference type="GO" id="GO:0016559">
    <property type="term" value="P:peroxisome fission"/>
    <property type="evidence" value="ECO:0007669"/>
    <property type="project" value="InterPro"/>
</dbReference>
<dbReference type="VEuPathDB" id="CryptoDB:Cvel_24211"/>
<organism evidence="5">
    <name type="scientific">Chromera velia CCMP2878</name>
    <dbReference type="NCBI Taxonomy" id="1169474"/>
    <lineage>
        <taxon>Eukaryota</taxon>
        <taxon>Sar</taxon>
        <taxon>Alveolata</taxon>
        <taxon>Colpodellida</taxon>
        <taxon>Chromeraceae</taxon>
        <taxon>Chromera</taxon>
    </lineage>
</organism>
<protein>
    <recommendedName>
        <fullName evidence="6">Peroxisomal biogenesis factor 11</fullName>
    </recommendedName>
</protein>
<evidence type="ECO:0000256" key="1">
    <source>
        <dbReference type="ARBA" id="ARBA00022593"/>
    </source>
</evidence>
<evidence type="ECO:0000313" key="5">
    <source>
        <dbReference type="EMBL" id="CEM37038.1"/>
    </source>
</evidence>
<evidence type="ECO:0000256" key="4">
    <source>
        <dbReference type="ARBA" id="ARBA00046271"/>
    </source>
</evidence>